<comment type="caution">
    <text evidence="5">The sequence shown here is derived from an EMBL/GenBank/DDBJ whole genome shotgun (WGS) entry which is preliminary data.</text>
</comment>
<dbReference type="AlphaFoldDB" id="A0AAE3J818"/>
<evidence type="ECO:0000313" key="6">
    <source>
        <dbReference type="Proteomes" id="UP001197875"/>
    </source>
</evidence>
<keyword evidence="1" id="KW-0805">Transcription regulation</keyword>
<keyword evidence="3" id="KW-0804">Transcription</keyword>
<proteinExistence type="predicted"/>
<dbReference type="InterPro" id="IPR003313">
    <property type="entry name" value="AraC-bd"/>
</dbReference>
<dbReference type="CDD" id="cd06986">
    <property type="entry name" value="cupin_MmsR-like_N"/>
    <property type="match status" value="1"/>
</dbReference>
<dbReference type="SMART" id="SM00342">
    <property type="entry name" value="HTH_ARAC"/>
    <property type="match status" value="1"/>
</dbReference>
<dbReference type="Pfam" id="PF12833">
    <property type="entry name" value="HTH_18"/>
    <property type="match status" value="1"/>
</dbReference>
<organism evidence="5 6">
    <name type="scientific">Fusicatenibacter faecihominis</name>
    <dbReference type="NCBI Taxonomy" id="2881276"/>
    <lineage>
        <taxon>Bacteria</taxon>
        <taxon>Bacillati</taxon>
        <taxon>Bacillota</taxon>
        <taxon>Clostridia</taxon>
        <taxon>Lachnospirales</taxon>
        <taxon>Lachnospiraceae</taxon>
        <taxon>Fusicatenibacter</taxon>
    </lineage>
</organism>
<evidence type="ECO:0000313" key="5">
    <source>
        <dbReference type="EMBL" id="MCC2191486.1"/>
    </source>
</evidence>
<dbReference type="Gene3D" id="2.60.120.280">
    <property type="entry name" value="Regulatory protein AraC"/>
    <property type="match status" value="1"/>
</dbReference>
<sequence length="313" mass="36328">MLLFHILLFYSQAEVCITATLGFCLKGVLMTVKKISYFRSNPSTKETITILDCGYHETLHGHYSAQKVVDHFVLHIIVSGKGTYQLREQTYHLQKNDCFVLFPHVPICYQSDPQDPWVYYWVGFDGRDALEIMQLCNITYQIPILHYESTIELANILKPLIDLNTASISDSYFALGQFYSLCSRLMQYNQNIKPLTRKEYYVSQAVSLIENSYFKNISVQSISDAVGLERTYLYRIFKEITGVTIQEYLTDLKLKRARYFLTNSDFSCADIAYYCGYLSEQYFSMAFKKKTGLSPSLYRQKALSDRSFHAKEE</sequence>
<dbReference type="PROSITE" id="PS01124">
    <property type="entry name" value="HTH_ARAC_FAMILY_2"/>
    <property type="match status" value="1"/>
</dbReference>
<dbReference type="Proteomes" id="UP001197875">
    <property type="component" value="Unassembled WGS sequence"/>
</dbReference>
<evidence type="ECO:0000256" key="1">
    <source>
        <dbReference type="ARBA" id="ARBA00023015"/>
    </source>
</evidence>
<dbReference type="InterPro" id="IPR020449">
    <property type="entry name" value="Tscrpt_reg_AraC-type_HTH"/>
</dbReference>
<dbReference type="GO" id="GO:0003700">
    <property type="term" value="F:DNA-binding transcription factor activity"/>
    <property type="evidence" value="ECO:0007669"/>
    <property type="project" value="InterPro"/>
</dbReference>
<dbReference type="InterPro" id="IPR018060">
    <property type="entry name" value="HTH_AraC"/>
</dbReference>
<gene>
    <name evidence="5" type="ORF">LKD71_17120</name>
</gene>
<dbReference type="InterPro" id="IPR037923">
    <property type="entry name" value="HTH-like"/>
</dbReference>
<dbReference type="Gene3D" id="1.10.10.60">
    <property type="entry name" value="Homeodomain-like"/>
    <property type="match status" value="2"/>
</dbReference>
<reference evidence="5 6" key="1">
    <citation type="submission" date="2021-10" db="EMBL/GenBank/DDBJ databases">
        <title>Anaerobic single-cell dispensing facilitates the cultivation of human gut bacteria.</title>
        <authorList>
            <person name="Afrizal A."/>
        </authorList>
    </citation>
    <scope>NUCLEOTIDE SEQUENCE [LARGE SCALE GENOMIC DNA]</scope>
    <source>
        <strain evidence="5 6">CLA-AA-H277</strain>
    </source>
</reference>
<keyword evidence="6" id="KW-1185">Reference proteome</keyword>
<dbReference type="PRINTS" id="PR00032">
    <property type="entry name" value="HTHARAC"/>
</dbReference>
<dbReference type="PANTHER" id="PTHR43280">
    <property type="entry name" value="ARAC-FAMILY TRANSCRIPTIONAL REGULATOR"/>
    <property type="match status" value="1"/>
</dbReference>
<keyword evidence="2" id="KW-0238">DNA-binding</keyword>
<accession>A0AAE3J818</accession>
<protein>
    <submittedName>
        <fullName evidence="5">AraC family transcriptional regulator</fullName>
    </submittedName>
</protein>
<dbReference type="RefSeq" id="WP_227616326.1">
    <property type="nucleotide sequence ID" value="NZ_JAJEPR010000060.1"/>
</dbReference>
<evidence type="ECO:0000259" key="4">
    <source>
        <dbReference type="PROSITE" id="PS01124"/>
    </source>
</evidence>
<dbReference type="Pfam" id="PF02311">
    <property type="entry name" value="AraC_binding"/>
    <property type="match status" value="1"/>
</dbReference>
<feature type="domain" description="HTH araC/xylS-type" evidence="4">
    <location>
        <begin position="203"/>
        <end position="301"/>
    </location>
</feature>
<dbReference type="SUPFAM" id="SSF46689">
    <property type="entry name" value="Homeodomain-like"/>
    <property type="match status" value="2"/>
</dbReference>
<dbReference type="PANTHER" id="PTHR43280:SF14">
    <property type="entry name" value="MELIBIOSE OPERON REGULATORY PROTEIN"/>
    <property type="match status" value="1"/>
</dbReference>
<dbReference type="EMBL" id="JAJEPR010000060">
    <property type="protein sequence ID" value="MCC2191486.1"/>
    <property type="molecule type" value="Genomic_DNA"/>
</dbReference>
<evidence type="ECO:0000256" key="3">
    <source>
        <dbReference type="ARBA" id="ARBA00023163"/>
    </source>
</evidence>
<evidence type="ECO:0000256" key="2">
    <source>
        <dbReference type="ARBA" id="ARBA00023125"/>
    </source>
</evidence>
<dbReference type="InterPro" id="IPR009057">
    <property type="entry name" value="Homeodomain-like_sf"/>
</dbReference>
<dbReference type="SUPFAM" id="SSF51215">
    <property type="entry name" value="Regulatory protein AraC"/>
    <property type="match status" value="1"/>
</dbReference>
<name>A0AAE3J818_9FIRM</name>
<dbReference type="GO" id="GO:0043565">
    <property type="term" value="F:sequence-specific DNA binding"/>
    <property type="evidence" value="ECO:0007669"/>
    <property type="project" value="InterPro"/>
</dbReference>